<dbReference type="AlphaFoldDB" id="A0A149VXZ9"/>
<proteinExistence type="predicted"/>
<keyword evidence="1" id="KW-0805">Transcription regulation</keyword>
<dbReference type="InterPro" id="IPR036388">
    <property type="entry name" value="WH-like_DNA-bd_sf"/>
</dbReference>
<dbReference type="Pfam" id="PF01047">
    <property type="entry name" value="MarR"/>
    <property type="match status" value="1"/>
</dbReference>
<dbReference type="GO" id="GO:0003700">
    <property type="term" value="F:DNA-binding transcription factor activity"/>
    <property type="evidence" value="ECO:0007669"/>
    <property type="project" value="InterPro"/>
</dbReference>
<evidence type="ECO:0000313" key="6">
    <source>
        <dbReference type="Proteomes" id="UP000075653"/>
    </source>
</evidence>
<dbReference type="PANTHER" id="PTHR33164">
    <property type="entry name" value="TRANSCRIPTIONAL REGULATOR, MARR FAMILY"/>
    <property type="match status" value="1"/>
</dbReference>
<dbReference type="PANTHER" id="PTHR33164:SF64">
    <property type="entry name" value="TRANSCRIPTIONAL REGULATOR SLYA"/>
    <property type="match status" value="1"/>
</dbReference>
<dbReference type="SUPFAM" id="SSF46785">
    <property type="entry name" value="Winged helix' DNA-binding domain"/>
    <property type="match status" value="1"/>
</dbReference>
<dbReference type="PATRIC" id="fig|1789004.3.peg.1412"/>
<organism evidence="5 6">
    <name type="scientific">Ferrovum myxofaciens</name>
    <dbReference type="NCBI Taxonomy" id="416213"/>
    <lineage>
        <taxon>Bacteria</taxon>
        <taxon>Pseudomonadati</taxon>
        <taxon>Pseudomonadota</taxon>
        <taxon>Betaproteobacteria</taxon>
        <taxon>Ferrovales</taxon>
        <taxon>Ferrovaceae</taxon>
        <taxon>Ferrovum</taxon>
    </lineage>
</organism>
<dbReference type="PROSITE" id="PS50995">
    <property type="entry name" value="HTH_MARR_2"/>
    <property type="match status" value="1"/>
</dbReference>
<dbReference type="EMBL" id="LRRD01000025">
    <property type="protein sequence ID" value="KXW58097.1"/>
    <property type="molecule type" value="Genomic_DNA"/>
</dbReference>
<dbReference type="SMART" id="SM00347">
    <property type="entry name" value="HTH_MARR"/>
    <property type="match status" value="1"/>
</dbReference>
<accession>A0A149VXZ9</accession>
<name>A0A149VXZ9_9PROT</name>
<reference evidence="5 6" key="1">
    <citation type="submission" date="2016-01" db="EMBL/GenBank/DDBJ databases">
        <title>Genome sequence of the acidophilic iron oxidising Ferrovum strain Z-31.</title>
        <authorList>
            <person name="Poehlein A."/>
            <person name="Ullrich S.R."/>
            <person name="Schloemann M."/>
            <person name="Muehling M."/>
            <person name="Daniel R."/>
        </authorList>
    </citation>
    <scope>NUCLEOTIDE SEQUENCE [LARGE SCALE GENOMIC DNA]</scope>
    <source>
        <strain evidence="5 6">Z-31</strain>
    </source>
</reference>
<dbReference type="InterPro" id="IPR000835">
    <property type="entry name" value="HTH_MarR-typ"/>
</dbReference>
<dbReference type="GO" id="GO:0003677">
    <property type="term" value="F:DNA binding"/>
    <property type="evidence" value="ECO:0007669"/>
    <property type="project" value="UniProtKB-KW"/>
</dbReference>
<keyword evidence="2" id="KW-0238">DNA-binding</keyword>
<dbReference type="Proteomes" id="UP000075653">
    <property type="component" value="Unassembled WGS sequence"/>
</dbReference>
<evidence type="ECO:0000313" key="5">
    <source>
        <dbReference type="EMBL" id="KXW58097.1"/>
    </source>
</evidence>
<comment type="caution">
    <text evidence="5">The sequence shown here is derived from an EMBL/GenBank/DDBJ whole genome shotgun (WGS) entry which is preliminary data.</text>
</comment>
<feature type="domain" description="HTH marR-type" evidence="4">
    <location>
        <begin position="1"/>
        <end position="154"/>
    </location>
</feature>
<dbReference type="InterPro" id="IPR036390">
    <property type="entry name" value="WH_DNA-bd_sf"/>
</dbReference>
<evidence type="ECO:0000256" key="3">
    <source>
        <dbReference type="ARBA" id="ARBA00023163"/>
    </source>
</evidence>
<dbReference type="Gene3D" id="1.10.10.10">
    <property type="entry name" value="Winged helix-like DNA-binding domain superfamily/Winged helix DNA-binding domain"/>
    <property type="match status" value="1"/>
</dbReference>
<sequence>MKKPEVSESSPFRHAQADDSPGFLLWKLTALWQRKLGGIFDAFALTQTQFAILASLLWFERQHEPPTQARLVEHAKIDKMTLSKAIRKLEEAGLVNRESSTSDTRAIQVRFTVAGRKLIYQAIIAVERADDEFFSCLTEGQIETYKALTLAIIAGNNP</sequence>
<dbReference type="InterPro" id="IPR039422">
    <property type="entry name" value="MarR/SlyA-like"/>
</dbReference>
<evidence type="ECO:0000256" key="2">
    <source>
        <dbReference type="ARBA" id="ARBA00023125"/>
    </source>
</evidence>
<protein>
    <submittedName>
        <fullName evidence="5">Organic hydroperoxide resistance transcriptional regulator</fullName>
    </submittedName>
</protein>
<dbReference type="GO" id="GO:0006950">
    <property type="term" value="P:response to stress"/>
    <property type="evidence" value="ECO:0007669"/>
    <property type="project" value="TreeGrafter"/>
</dbReference>
<dbReference type="PRINTS" id="PR00598">
    <property type="entry name" value="HTHMARR"/>
</dbReference>
<evidence type="ECO:0000259" key="4">
    <source>
        <dbReference type="PROSITE" id="PS50995"/>
    </source>
</evidence>
<keyword evidence="3" id="KW-0804">Transcription</keyword>
<dbReference type="STRING" id="1789004.FEMY_13940"/>
<dbReference type="RefSeq" id="WP_082783206.1">
    <property type="nucleotide sequence ID" value="NZ_LRRD01000025.1"/>
</dbReference>
<keyword evidence="6" id="KW-1185">Reference proteome</keyword>
<gene>
    <name evidence="5" type="primary">ohrR</name>
    <name evidence="5" type="ORF">FEMY_13940</name>
</gene>
<evidence type="ECO:0000256" key="1">
    <source>
        <dbReference type="ARBA" id="ARBA00023015"/>
    </source>
</evidence>